<dbReference type="EMBL" id="BSXU01008956">
    <property type="protein sequence ID" value="GME67747.1"/>
    <property type="molecule type" value="Genomic_DNA"/>
</dbReference>
<dbReference type="Proteomes" id="UP001165063">
    <property type="component" value="Unassembled WGS sequence"/>
</dbReference>
<comment type="caution">
    <text evidence="3">The sequence shown here is derived from an EMBL/GenBank/DDBJ whole genome shotgun (WGS) entry which is preliminary data.</text>
</comment>
<evidence type="ECO:0000256" key="1">
    <source>
        <dbReference type="SAM" id="Phobius"/>
    </source>
</evidence>
<evidence type="ECO:0000313" key="4">
    <source>
        <dbReference type="Proteomes" id="UP001165063"/>
    </source>
</evidence>
<dbReference type="AlphaFoldDB" id="A0A9W6SVC9"/>
<evidence type="ECO:0000313" key="3">
    <source>
        <dbReference type="EMBL" id="GME67747.1"/>
    </source>
</evidence>
<keyword evidence="1" id="KW-0812">Transmembrane</keyword>
<keyword evidence="4" id="KW-1185">Reference proteome</keyword>
<sequence length="237" mass="27635">MLPPFLRHLIHIVYSVLSINVLKELNNNNSAFQFQYQTWSFKLAWIHYSLNLALILQPPKQFKKCVSIIGFLALTFGVGEYLAVCYNPDFIYMYQSQYLADYTTDFTEGDGYQSDYHLGYQDTSHTTTFDEDDKLQLTWFTLTAPTIFIIIEELFSSKHGGVISLDELKLGFIFFNLMWPLLEPLNWYDDIVPVTLLLFGFAFVVLPLFGFVGVFSFRNKARINDVKKHYVMTYVQK</sequence>
<proteinExistence type="predicted"/>
<organism evidence="3 4">
    <name type="scientific">Ambrosiozyma monospora</name>
    <name type="common">Yeast</name>
    <name type="synonym">Endomycopsis monosporus</name>
    <dbReference type="NCBI Taxonomy" id="43982"/>
    <lineage>
        <taxon>Eukaryota</taxon>
        <taxon>Fungi</taxon>
        <taxon>Dikarya</taxon>
        <taxon>Ascomycota</taxon>
        <taxon>Saccharomycotina</taxon>
        <taxon>Pichiomycetes</taxon>
        <taxon>Pichiales</taxon>
        <taxon>Pichiaceae</taxon>
        <taxon>Ambrosiozyma</taxon>
    </lineage>
</organism>
<evidence type="ECO:0000256" key="2">
    <source>
        <dbReference type="SAM" id="SignalP"/>
    </source>
</evidence>
<keyword evidence="2" id="KW-0732">Signal</keyword>
<name>A0A9W6SVC9_AMBMO</name>
<feature type="transmembrane region" description="Helical" evidence="1">
    <location>
        <begin position="65"/>
        <end position="84"/>
    </location>
</feature>
<feature type="transmembrane region" description="Helical" evidence="1">
    <location>
        <begin position="194"/>
        <end position="217"/>
    </location>
</feature>
<feature type="chain" id="PRO_5040951768" evidence="2">
    <location>
        <begin position="19"/>
        <end position="237"/>
    </location>
</feature>
<gene>
    <name evidence="3" type="ORF">Amon01_000890400</name>
</gene>
<feature type="signal peptide" evidence="2">
    <location>
        <begin position="1"/>
        <end position="18"/>
    </location>
</feature>
<keyword evidence="1" id="KW-0472">Membrane</keyword>
<protein>
    <submittedName>
        <fullName evidence="3">Unnamed protein product</fullName>
    </submittedName>
</protein>
<reference evidence="3" key="1">
    <citation type="submission" date="2023-04" db="EMBL/GenBank/DDBJ databases">
        <title>Ambrosiozyma monospora NBRC 1965.</title>
        <authorList>
            <person name="Ichikawa N."/>
            <person name="Sato H."/>
            <person name="Tonouchi N."/>
        </authorList>
    </citation>
    <scope>NUCLEOTIDE SEQUENCE</scope>
    <source>
        <strain evidence="3">NBRC 1965</strain>
    </source>
</reference>
<accession>A0A9W6SVC9</accession>
<keyword evidence="1" id="KW-1133">Transmembrane helix</keyword>